<dbReference type="KEGG" id="tad:TRIADDRAFT_62935"/>
<dbReference type="HOGENOM" id="CLU_699417_0_0_1"/>
<dbReference type="SUPFAM" id="SSF56420">
    <property type="entry name" value="Peptide deformylase"/>
    <property type="match status" value="3"/>
</dbReference>
<dbReference type="PANTHER" id="PTHR10458">
    <property type="entry name" value="PEPTIDE DEFORMYLASE"/>
    <property type="match status" value="1"/>
</dbReference>
<name>B3SFD8_TRIAD</name>
<keyword evidence="3" id="KW-0479">Metal-binding</keyword>
<dbReference type="Proteomes" id="UP000009022">
    <property type="component" value="Unassembled WGS sequence"/>
</dbReference>
<comment type="function">
    <text evidence="3">Removes the formyl group from the N-terminal Met of newly synthesized proteins.</text>
</comment>
<dbReference type="EMBL" id="DS986187">
    <property type="protein sequence ID" value="EDV18557.1"/>
    <property type="molecule type" value="Genomic_DNA"/>
</dbReference>
<dbReference type="Pfam" id="PF01327">
    <property type="entry name" value="Pep_deformylase"/>
    <property type="match status" value="3"/>
</dbReference>
<feature type="non-terminal residue" evidence="4">
    <location>
        <position position="395"/>
    </location>
</feature>
<evidence type="ECO:0000256" key="1">
    <source>
        <dbReference type="ARBA" id="ARBA00010759"/>
    </source>
</evidence>
<dbReference type="InParanoid" id="B3SFD8"/>
<dbReference type="EC" id="3.5.1.88" evidence="2 3"/>
<keyword evidence="3" id="KW-0648">Protein biosynthesis</keyword>
<organism evidence="4 5">
    <name type="scientific">Trichoplax adhaerens</name>
    <name type="common">Trichoplax reptans</name>
    <dbReference type="NCBI Taxonomy" id="10228"/>
    <lineage>
        <taxon>Eukaryota</taxon>
        <taxon>Metazoa</taxon>
        <taxon>Placozoa</taxon>
        <taxon>Uniplacotomia</taxon>
        <taxon>Trichoplacea</taxon>
        <taxon>Trichoplacidae</taxon>
        <taxon>Trichoplax</taxon>
    </lineage>
</organism>
<keyword evidence="5" id="KW-1185">Reference proteome</keyword>
<dbReference type="AlphaFoldDB" id="B3SFD8"/>
<gene>
    <name evidence="4" type="ORF">TRIADDRAFT_62935</name>
</gene>
<dbReference type="InterPro" id="IPR036821">
    <property type="entry name" value="Peptide_deformylase_sf"/>
</dbReference>
<dbReference type="PhylomeDB" id="B3SFD8"/>
<evidence type="ECO:0000256" key="2">
    <source>
        <dbReference type="ARBA" id="ARBA00012175"/>
    </source>
</evidence>
<sequence>MNETYVEYADNKFIQKNKITRKVPKIKEENGKKQLIGIEEEVVKDNNTSPDLVIERKPYFFLNPKIKLNHNNEIVLPEGCLSVPMESIFKEYNGNSNVKRPEVIEIEYINENLEKEIMKIDGSKDDYWKWFSRCAQHENDHLDGVLFVDRLEKEKGILKVLKIPEDEKILSMKSVEISDSELPLAVEFMQKHMLSTMYGFSGIGIGAMQVGAPIRAFIVDIPKSKITSTNEFIDFGDSSYLTSRLANGDSVIIEEIYFASIDNKLVQKSKIIKKSPRIKEVDGKKQLIGIGEEVINDNNISRDLIIERKPYFFLNPKIKMDLTSRIILSEGTPSVPMEIIDKKYNGSTNVKRACNIELEYLNEKLERKVMKIQGDRHDYWKWFSRCAQHEYDYLE</sequence>
<reference evidence="4 5" key="1">
    <citation type="journal article" date="2008" name="Nature">
        <title>The Trichoplax genome and the nature of placozoans.</title>
        <authorList>
            <person name="Srivastava M."/>
            <person name="Begovic E."/>
            <person name="Chapman J."/>
            <person name="Putnam N.H."/>
            <person name="Hellsten U."/>
            <person name="Kawashima T."/>
            <person name="Kuo A."/>
            <person name="Mitros T."/>
            <person name="Salamov A."/>
            <person name="Carpenter M.L."/>
            <person name="Signorovitch A.Y."/>
            <person name="Moreno M.A."/>
            <person name="Kamm K."/>
            <person name="Grimwood J."/>
            <person name="Schmutz J."/>
            <person name="Shapiro H."/>
            <person name="Grigoriev I.V."/>
            <person name="Buss L.W."/>
            <person name="Schierwater B."/>
            <person name="Dellaporta S.L."/>
            <person name="Rokhsar D.S."/>
        </authorList>
    </citation>
    <scope>NUCLEOTIDE SEQUENCE [LARGE SCALE GENOMIC DNA]</scope>
    <source>
        <strain evidence="4 5">Grell-BS-1999</strain>
    </source>
</reference>
<dbReference type="OrthoDB" id="276063at2759"/>
<evidence type="ECO:0000313" key="4">
    <source>
        <dbReference type="EMBL" id="EDV18557.1"/>
    </source>
</evidence>
<comment type="catalytic activity">
    <reaction evidence="3">
        <text>N-terminal N-formyl-L-methionyl-[peptide] + H2O = N-terminal L-methionyl-[peptide] + formate</text>
        <dbReference type="Rhea" id="RHEA:24420"/>
        <dbReference type="Rhea" id="RHEA-COMP:10639"/>
        <dbReference type="Rhea" id="RHEA-COMP:10640"/>
        <dbReference type="ChEBI" id="CHEBI:15377"/>
        <dbReference type="ChEBI" id="CHEBI:15740"/>
        <dbReference type="ChEBI" id="CHEBI:49298"/>
        <dbReference type="ChEBI" id="CHEBI:64731"/>
        <dbReference type="EC" id="3.5.1.88"/>
    </reaction>
</comment>
<dbReference type="STRING" id="10228.B3SFD8"/>
<proteinExistence type="inferred from homology"/>
<evidence type="ECO:0000313" key="5">
    <source>
        <dbReference type="Proteomes" id="UP000009022"/>
    </source>
</evidence>
<dbReference type="GO" id="GO:0046872">
    <property type="term" value="F:metal ion binding"/>
    <property type="evidence" value="ECO:0007669"/>
    <property type="project" value="UniProtKB-KW"/>
</dbReference>
<protein>
    <recommendedName>
        <fullName evidence="2 3">Peptide deformylase</fullName>
        <ecNumber evidence="2 3">3.5.1.88</ecNumber>
    </recommendedName>
</protein>
<dbReference type="PRINTS" id="PR01576">
    <property type="entry name" value="PDEFORMYLASE"/>
</dbReference>
<evidence type="ECO:0000256" key="3">
    <source>
        <dbReference type="RuleBase" id="RU362111"/>
    </source>
</evidence>
<dbReference type="InterPro" id="IPR023635">
    <property type="entry name" value="Peptide_deformylase"/>
</dbReference>
<dbReference type="Gene3D" id="3.90.45.10">
    <property type="entry name" value="Peptide deformylase"/>
    <property type="match status" value="2"/>
</dbReference>
<comment type="similarity">
    <text evidence="1 3">Belongs to the polypeptide deformylase family.</text>
</comment>
<dbReference type="GO" id="GO:0042586">
    <property type="term" value="F:peptide deformylase activity"/>
    <property type="evidence" value="ECO:0007669"/>
    <property type="project" value="UniProtKB-EC"/>
</dbReference>
<dbReference type="PANTHER" id="PTHR10458:SF22">
    <property type="entry name" value="PEPTIDE DEFORMYLASE"/>
    <property type="match status" value="1"/>
</dbReference>
<accession>B3SFD8</accession>
<dbReference type="GO" id="GO:0006412">
    <property type="term" value="P:translation"/>
    <property type="evidence" value="ECO:0007669"/>
    <property type="project" value="UniProtKB-KW"/>
</dbReference>
<keyword evidence="3" id="KW-0378">Hydrolase</keyword>